<reference evidence="1 3" key="1">
    <citation type="journal article" date="2008" name="Science">
        <title>The Physcomitrella genome reveals evolutionary insights into the conquest of land by plants.</title>
        <authorList>
            <person name="Rensing S."/>
            <person name="Lang D."/>
            <person name="Zimmer A."/>
            <person name="Terry A."/>
            <person name="Salamov A."/>
            <person name="Shapiro H."/>
            <person name="Nishiyama T."/>
            <person name="Perroud P.-F."/>
            <person name="Lindquist E."/>
            <person name="Kamisugi Y."/>
            <person name="Tanahashi T."/>
            <person name="Sakakibara K."/>
            <person name="Fujita T."/>
            <person name="Oishi K."/>
            <person name="Shin-I T."/>
            <person name="Kuroki Y."/>
            <person name="Toyoda A."/>
            <person name="Suzuki Y."/>
            <person name="Hashimoto A."/>
            <person name="Yamaguchi K."/>
            <person name="Sugano A."/>
            <person name="Kohara Y."/>
            <person name="Fujiyama A."/>
            <person name="Anterola A."/>
            <person name="Aoki S."/>
            <person name="Ashton N."/>
            <person name="Barbazuk W.B."/>
            <person name="Barker E."/>
            <person name="Bennetzen J."/>
            <person name="Bezanilla M."/>
            <person name="Blankenship R."/>
            <person name="Cho S.H."/>
            <person name="Dutcher S."/>
            <person name="Estelle M."/>
            <person name="Fawcett J.A."/>
            <person name="Gundlach H."/>
            <person name="Hanada K."/>
            <person name="Heyl A."/>
            <person name="Hicks K.A."/>
            <person name="Hugh J."/>
            <person name="Lohr M."/>
            <person name="Mayer K."/>
            <person name="Melkozernov A."/>
            <person name="Murata T."/>
            <person name="Nelson D."/>
            <person name="Pils B."/>
            <person name="Prigge M."/>
            <person name="Reiss B."/>
            <person name="Renner T."/>
            <person name="Rombauts S."/>
            <person name="Rushton P."/>
            <person name="Sanderfoot A."/>
            <person name="Schween G."/>
            <person name="Shiu S.-H."/>
            <person name="Stueber K."/>
            <person name="Theodoulou F.L."/>
            <person name="Tu H."/>
            <person name="Van de Peer Y."/>
            <person name="Verrier P.J."/>
            <person name="Waters E."/>
            <person name="Wood A."/>
            <person name="Yang L."/>
            <person name="Cove D."/>
            <person name="Cuming A."/>
            <person name="Hasebe M."/>
            <person name="Lucas S."/>
            <person name="Mishler D.B."/>
            <person name="Reski R."/>
            <person name="Grigoriev I."/>
            <person name="Quatrano R.S."/>
            <person name="Boore J.L."/>
        </authorList>
    </citation>
    <scope>NUCLEOTIDE SEQUENCE [LARGE SCALE GENOMIC DNA]</scope>
    <source>
        <strain evidence="2 3">cv. Gransden 2004</strain>
    </source>
</reference>
<reference evidence="2" key="3">
    <citation type="submission" date="2020-12" db="UniProtKB">
        <authorList>
            <consortium name="EnsemblPlants"/>
        </authorList>
    </citation>
    <scope>IDENTIFICATION</scope>
</reference>
<keyword evidence="3" id="KW-1185">Reference proteome</keyword>
<dbReference type="Proteomes" id="UP000006727">
    <property type="component" value="Chromosome 12"/>
</dbReference>
<dbReference type="AlphaFoldDB" id="A0A2K1JS33"/>
<evidence type="ECO:0000313" key="3">
    <source>
        <dbReference type="Proteomes" id="UP000006727"/>
    </source>
</evidence>
<protein>
    <submittedName>
        <fullName evidence="1 2">Uncharacterized protein</fullName>
    </submittedName>
</protein>
<accession>A0A2K1JS33</accession>
<dbReference type="EnsemblPlants" id="Pp3c12_24872V3.1">
    <property type="protein sequence ID" value="PAC:32972602.CDS.1"/>
    <property type="gene ID" value="Pp3c12_24872"/>
</dbReference>
<proteinExistence type="predicted"/>
<dbReference type="EMBL" id="ABEU02000012">
    <property type="protein sequence ID" value="PNR44338.1"/>
    <property type="molecule type" value="Genomic_DNA"/>
</dbReference>
<name>A0A2K1JS33_PHYPA</name>
<gene>
    <name evidence="1" type="ORF">PHYPA_016722</name>
</gene>
<sequence>MAKLCIIYLNYIRSGGNNAYRDTRQPLFTCKDPLEMPKLRAGSNHRFSGSSSFSIPWRVLYKRNEGHDNIVAIQHSCLHYSSTSAVLRTSNQPISN</sequence>
<dbReference type="Gramene" id="Pp3c12_24872V3.1">
    <property type="protein sequence ID" value="PAC:32972602.CDS.1"/>
    <property type="gene ID" value="Pp3c12_24872"/>
</dbReference>
<evidence type="ECO:0000313" key="1">
    <source>
        <dbReference type="EMBL" id="PNR44338.1"/>
    </source>
</evidence>
<dbReference type="InParanoid" id="A0A2K1JS33"/>
<organism evidence="1">
    <name type="scientific">Physcomitrium patens</name>
    <name type="common">Spreading-leaved earth moss</name>
    <name type="synonym">Physcomitrella patens</name>
    <dbReference type="NCBI Taxonomy" id="3218"/>
    <lineage>
        <taxon>Eukaryota</taxon>
        <taxon>Viridiplantae</taxon>
        <taxon>Streptophyta</taxon>
        <taxon>Embryophyta</taxon>
        <taxon>Bryophyta</taxon>
        <taxon>Bryophytina</taxon>
        <taxon>Bryopsida</taxon>
        <taxon>Funariidae</taxon>
        <taxon>Funariales</taxon>
        <taxon>Funariaceae</taxon>
        <taxon>Physcomitrium</taxon>
    </lineage>
</organism>
<evidence type="ECO:0000313" key="2">
    <source>
        <dbReference type="EnsemblPlants" id="PAC:32972602.CDS.1"/>
    </source>
</evidence>
<reference evidence="1 3" key="2">
    <citation type="journal article" date="2018" name="Plant J.">
        <title>The Physcomitrella patens chromosome-scale assembly reveals moss genome structure and evolution.</title>
        <authorList>
            <person name="Lang D."/>
            <person name="Ullrich K.K."/>
            <person name="Murat F."/>
            <person name="Fuchs J."/>
            <person name="Jenkins J."/>
            <person name="Haas F.B."/>
            <person name="Piednoel M."/>
            <person name="Gundlach H."/>
            <person name="Van Bel M."/>
            <person name="Meyberg R."/>
            <person name="Vives C."/>
            <person name="Morata J."/>
            <person name="Symeonidi A."/>
            <person name="Hiss M."/>
            <person name="Muchero W."/>
            <person name="Kamisugi Y."/>
            <person name="Saleh O."/>
            <person name="Blanc G."/>
            <person name="Decker E.L."/>
            <person name="van Gessel N."/>
            <person name="Grimwood J."/>
            <person name="Hayes R.D."/>
            <person name="Graham S.W."/>
            <person name="Gunter L.E."/>
            <person name="McDaniel S.F."/>
            <person name="Hoernstein S.N.W."/>
            <person name="Larsson A."/>
            <person name="Li F.W."/>
            <person name="Perroud P.F."/>
            <person name="Phillips J."/>
            <person name="Ranjan P."/>
            <person name="Rokshar D.S."/>
            <person name="Rothfels C.J."/>
            <person name="Schneider L."/>
            <person name="Shu S."/>
            <person name="Stevenson D.W."/>
            <person name="Thummler F."/>
            <person name="Tillich M."/>
            <person name="Villarreal Aguilar J.C."/>
            <person name="Widiez T."/>
            <person name="Wong G.K."/>
            <person name="Wymore A."/>
            <person name="Zhang Y."/>
            <person name="Zimmer A.D."/>
            <person name="Quatrano R.S."/>
            <person name="Mayer K.F.X."/>
            <person name="Goodstein D."/>
            <person name="Casacuberta J.M."/>
            <person name="Vandepoele K."/>
            <person name="Reski R."/>
            <person name="Cuming A.C."/>
            <person name="Tuskan G.A."/>
            <person name="Maumus F."/>
            <person name="Salse J."/>
            <person name="Schmutz J."/>
            <person name="Rensing S.A."/>
        </authorList>
    </citation>
    <scope>NUCLEOTIDE SEQUENCE [LARGE SCALE GENOMIC DNA]</scope>
    <source>
        <strain evidence="2 3">cv. Gransden 2004</strain>
    </source>
</reference>